<comment type="caution">
    <text evidence="1">The sequence shown here is derived from an EMBL/GenBank/DDBJ whole genome shotgun (WGS) entry which is preliminary data.</text>
</comment>
<gene>
    <name evidence="1" type="ORF">D9V29_05860</name>
</gene>
<accession>A0A3L6ZVR8</accession>
<name>A0A3L6ZVR8_9MICO</name>
<dbReference type="EMBL" id="RCUV01000006">
    <property type="protein sequence ID" value="RLP71959.1"/>
    <property type="molecule type" value="Genomic_DNA"/>
</dbReference>
<proteinExistence type="predicted"/>
<organism evidence="1 2">
    <name type="scientific">Mycetocola manganoxydans</name>
    <dbReference type="NCBI Taxonomy" id="699879"/>
    <lineage>
        <taxon>Bacteria</taxon>
        <taxon>Bacillati</taxon>
        <taxon>Actinomycetota</taxon>
        <taxon>Actinomycetes</taxon>
        <taxon>Micrococcales</taxon>
        <taxon>Microbacteriaceae</taxon>
        <taxon>Mycetocola</taxon>
    </lineage>
</organism>
<dbReference type="AlphaFoldDB" id="A0A3L6ZVR8"/>
<sequence>MGAQRLMRYTIEYDSAAWFPVPATFPAENWQTEGAWLESLVADFETDVGSLTTDAHAAVHEFATAARSARIPGTSAYFLFCPRTLPVLGVASVFIGTSDVPVDLDHESSADELAQLPPLVEDFATENLGEGRRAAVVLGASDQASAAGRYNYAFDRDGCIVTVSGTADGLQEAALMQPFLDILVHGIRLEA</sequence>
<dbReference type="Proteomes" id="UP000270299">
    <property type="component" value="Unassembled WGS sequence"/>
</dbReference>
<keyword evidence="2" id="KW-1185">Reference proteome</keyword>
<evidence type="ECO:0000313" key="2">
    <source>
        <dbReference type="Proteomes" id="UP000270299"/>
    </source>
</evidence>
<protein>
    <submittedName>
        <fullName evidence="1">Uncharacterized protein</fullName>
    </submittedName>
</protein>
<reference evidence="1 2" key="1">
    <citation type="submission" date="2018-10" db="EMBL/GenBank/DDBJ databases">
        <authorList>
            <person name="Li J."/>
        </authorList>
    </citation>
    <scope>NUCLEOTIDE SEQUENCE [LARGE SCALE GENOMIC DNA]</scope>
    <source>
        <strain evidence="1 2">CCTCC AB209002</strain>
    </source>
</reference>
<evidence type="ECO:0000313" key="1">
    <source>
        <dbReference type="EMBL" id="RLP71959.1"/>
    </source>
</evidence>